<keyword evidence="5" id="KW-0808">Transferase</keyword>
<evidence type="ECO:0000256" key="2">
    <source>
        <dbReference type="ARBA" id="ARBA00023125"/>
    </source>
</evidence>
<sequence length="348" mass="41720">MKKQYSINEIAQILNISTNKLRFYEKKGLINPVRDDTNNYRYYTEENLVKIQTILMYRTLNLTIKDIQNLMKNCTKNNTINHFYNQWEVINDEMQRMRLIKTCLEETMDLIYESDEYNFLNSIIKSVKKLNDIQKIKNNWKDRWNFDSWAKTYDESIKENKGKLKIYKNYEKILDEVFKKAIENTKNDMKLLEIGVGTGNLAKRFLEKGYNIIGVDQSREMLNIAKEKFPKLKLRLGEFLKLPFENNAFDCIVSSYALHHLNDEEKKIAIKEMLRVLKLDGKIIIGDLMFENKKNKKEILDSFTQEQIVEVEDEYYSNIDFLKEEFKKHGKKINYTRIDQLNYVVKFY</sequence>
<gene>
    <name evidence="5" type="ORF">SAMN02744037_00650</name>
</gene>
<dbReference type="InterPro" id="IPR029063">
    <property type="entry name" value="SAM-dependent_MTases_sf"/>
</dbReference>
<dbReference type="GO" id="GO:0003700">
    <property type="term" value="F:DNA-binding transcription factor activity"/>
    <property type="evidence" value="ECO:0007669"/>
    <property type="project" value="InterPro"/>
</dbReference>
<keyword evidence="5" id="KW-0489">Methyltransferase</keyword>
<dbReference type="InterPro" id="IPR013216">
    <property type="entry name" value="Methyltransf_11"/>
</dbReference>
<protein>
    <submittedName>
        <fullName evidence="5">Putative AdoMet-dependent methyltransferase</fullName>
    </submittedName>
</protein>
<evidence type="ECO:0000259" key="4">
    <source>
        <dbReference type="PROSITE" id="PS50937"/>
    </source>
</evidence>
<feature type="domain" description="HTH merR-type" evidence="4">
    <location>
        <begin position="4"/>
        <end position="73"/>
    </location>
</feature>
<dbReference type="InterPro" id="IPR000551">
    <property type="entry name" value="MerR-type_HTH_dom"/>
</dbReference>
<dbReference type="GO" id="GO:0008757">
    <property type="term" value="F:S-adenosylmethionine-dependent methyltransferase activity"/>
    <property type="evidence" value="ECO:0007669"/>
    <property type="project" value="InterPro"/>
</dbReference>
<dbReference type="CDD" id="cd02440">
    <property type="entry name" value="AdoMet_MTases"/>
    <property type="match status" value="1"/>
</dbReference>
<dbReference type="OrthoDB" id="9773308at2"/>
<dbReference type="CDD" id="cd00592">
    <property type="entry name" value="HTH_MerR-like"/>
    <property type="match status" value="1"/>
</dbReference>
<dbReference type="EMBL" id="FRAE01000011">
    <property type="protein sequence ID" value="SHJ71127.1"/>
    <property type="molecule type" value="Genomic_DNA"/>
</dbReference>
<dbReference type="Pfam" id="PF08241">
    <property type="entry name" value="Methyltransf_11"/>
    <property type="match status" value="1"/>
</dbReference>
<dbReference type="SMART" id="SM00422">
    <property type="entry name" value="HTH_MERR"/>
    <property type="match status" value="1"/>
</dbReference>
<dbReference type="GO" id="GO:0032259">
    <property type="term" value="P:methylation"/>
    <property type="evidence" value="ECO:0007669"/>
    <property type="project" value="UniProtKB-KW"/>
</dbReference>
<organism evidence="5 6">
    <name type="scientific">Tepidibacter formicigenes DSM 15518</name>
    <dbReference type="NCBI Taxonomy" id="1123349"/>
    <lineage>
        <taxon>Bacteria</taxon>
        <taxon>Bacillati</taxon>
        <taxon>Bacillota</taxon>
        <taxon>Clostridia</taxon>
        <taxon>Peptostreptococcales</taxon>
        <taxon>Peptostreptococcaceae</taxon>
        <taxon>Tepidibacter</taxon>
    </lineage>
</organism>
<dbReference type="SUPFAM" id="SSF53335">
    <property type="entry name" value="S-adenosyl-L-methionine-dependent methyltransferases"/>
    <property type="match status" value="1"/>
</dbReference>
<keyword evidence="3" id="KW-0804">Transcription</keyword>
<dbReference type="SUPFAM" id="SSF46955">
    <property type="entry name" value="Putative DNA-binding domain"/>
    <property type="match status" value="1"/>
</dbReference>
<accession>A0A1M6LIW9</accession>
<dbReference type="PROSITE" id="PS50937">
    <property type="entry name" value="HTH_MERR_2"/>
    <property type="match status" value="1"/>
</dbReference>
<dbReference type="PANTHER" id="PTHR30204">
    <property type="entry name" value="REDOX-CYCLING DRUG-SENSING TRANSCRIPTIONAL ACTIVATOR SOXR"/>
    <property type="match status" value="1"/>
</dbReference>
<evidence type="ECO:0000256" key="1">
    <source>
        <dbReference type="ARBA" id="ARBA00023015"/>
    </source>
</evidence>
<dbReference type="Proteomes" id="UP000242497">
    <property type="component" value="Unassembled WGS sequence"/>
</dbReference>
<evidence type="ECO:0000313" key="5">
    <source>
        <dbReference type="EMBL" id="SHJ71127.1"/>
    </source>
</evidence>
<dbReference type="AlphaFoldDB" id="A0A1M6LIW9"/>
<evidence type="ECO:0000256" key="3">
    <source>
        <dbReference type="ARBA" id="ARBA00023163"/>
    </source>
</evidence>
<dbReference type="Pfam" id="PF13411">
    <property type="entry name" value="MerR_1"/>
    <property type="match status" value="1"/>
</dbReference>
<dbReference type="InterPro" id="IPR009061">
    <property type="entry name" value="DNA-bd_dom_put_sf"/>
</dbReference>
<keyword evidence="2" id="KW-0238">DNA-binding</keyword>
<keyword evidence="6" id="KW-1185">Reference proteome</keyword>
<reference evidence="6" key="1">
    <citation type="submission" date="2016-11" db="EMBL/GenBank/DDBJ databases">
        <authorList>
            <person name="Varghese N."/>
            <person name="Submissions S."/>
        </authorList>
    </citation>
    <scope>NUCLEOTIDE SEQUENCE [LARGE SCALE GENOMIC DNA]</scope>
    <source>
        <strain evidence="6">DSM 15518</strain>
    </source>
</reference>
<dbReference type="Gene3D" id="1.10.1660.10">
    <property type="match status" value="1"/>
</dbReference>
<evidence type="ECO:0000313" key="6">
    <source>
        <dbReference type="Proteomes" id="UP000242497"/>
    </source>
</evidence>
<dbReference type="RefSeq" id="WP_072887235.1">
    <property type="nucleotide sequence ID" value="NZ_FRAE01000011.1"/>
</dbReference>
<dbReference type="STRING" id="1123349.SAMN02744037_00650"/>
<dbReference type="InterPro" id="IPR047057">
    <property type="entry name" value="MerR_fam"/>
</dbReference>
<name>A0A1M6LIW9_9FIRM</name>
<keyword evidence="1" id="KW-0805">Transcription regulation</keyword>
<dbReference type="PANTHER" id="PTHR30204:SF94">
    <property type="entry name" value="HEAVY METAL-DEPENDENT TRANSCRIPTIONAL REGULATOR HI_0293-RELATED"/>
    <property type="match status" value="1"/>
</dbReference>
<dbReference type="Gene3D" id="3.40.50.150">
    <property type="entry name" value="Vaccinia Virus protein VP39"/>
    <property type="match status" value="1"/>
</dbReference>
<dbReference type="GO" id="GO:0003677">
    <property type="term" value="F:DNA binding"/>
    <property type="evidence" value="ECO:0007669"/>
    <property type="project" value="UniProtKB-KW"/>
</dbReference>
<proteinExistence type="predicted"/>